<evidence type="ECO:0000313" key="2">
    <source>
        <dbReference type="Proteomes" id="UP000031668"/>
    </source>
</evidence>
<organism evidence="1 2">
    <name type="scientific">Thelohanellus kitauei</name>
    <name type="common">Myxosporean</name>
    <dbReference type="NCBI Taxonomy" id="669202"/>
    <lineage>
        <taxon>Eukaryota</taxon>
        <taxon>Metazoa</taxon>
        <taxon>Cnidaria</taxon>
        <taxon>Myxozoa</taxon>
        <taxon>Myxosporea</taxon>
        <taxon>Bivalvulida</taxon>
        <taxon>Platysporina</taxon>
        <taxon>Myxobolidae</taxon>
        <taxon>Thelohanellus</taxon>
    </lineage>
</organism>
<keyword evidence="2" id="KW-1185">Reference proteome</keyword>
<reference evidence="1 2" key="1">
    <citation type="journal article" date="2014" name="Genome Biol. Evol.">
        <title>The genome of the myxosporean Thelohanellus kitauei shows adaptations to nutrient acquisition within its fish host.</title>
        <authorList>
            <person name="Yang Y."/>
            <person name="Xiong J."/>
            <person name="Zhou Z."/>
            <person name="Huo F."/>
            <person name="Miao W."/>
            <person name="Ran C."/>
            <person name="Liu Y."/>
            <person name="Zhang J."/>
            <person name="Feng J."/>
            <person name="Wang M."/>
            <person name="Wang M."/>
            <person name="Wang L."/>
            <person name="Yao B."/>
        </authorList>
    </citation>
    <scope>NUCLEOTIDE SEQUENCE [LARGE SCALE GENOMIC DNA]</scope>
    <source>
        <strain evidence="1">Wuqing</strain>
    </source>
</reference>
<comment type="caution">
    <text evidence="1">The sequence shown here is derived from an EMBL/GenBank/DDBJ whole genome shotgun (WGS) entry which is preliminary data.</text>
</comment>
<gene>
    <name evidence="1" type="ORF">RF11_09550</name>
</gene>
<dbReference type="EMBL" id="JWZT01002732">
    <property type="protein sequence ID" value="KII68675.1"/>
    <property type="molecule type" value="Genomic_DNA"/>
</dbReference>
<evidence type="ECO:0000313" key="1">
    <source>
        <dbReference type="EMBL" id="KII68675.1"/>
    </source>
</evidence>
<sequence>MTKKHALVYMSLILENDSITYGATYFNLDTDGPVSTSIRSEVMEKCLSLQESYTFIGRKNENPYQSMERLEYQDSVNVPSKTNSDLTPPVPLLNIHSFSDTTKSIDSSSVSDSNTNEYENIHDLSGSMTLRKDNEHIYGVAYTQRSEYEDVWNAEQKRKDLIIKLLGLKGFLSDNDSEGLENHYENTDDLSQMIIDITIEEVDYDDPMSSKYCDPVFGNMIKKGLSINQTDNFTNINIFSYCDEDFVRMMEENQELIKQCACFNQGSNQDTSNRIS</sequence>
<protein>
    <submittedName>
        <fullName evidence="1">Uncharacterized protein</fullName>
    </submittedName>
</protein>
<dbReference type="AlphaFoldDB" id="A0A0C2MWZ7"/>
<dbReference type="Proteomes" id="UP000031668">
    <property type="component" value="Unassembled WGS sequence"/>
</dbReference>
<name>A0A0C2MWZ7_THEKT</name>
<accession>A0A0C2MWZ7</accession>
<proteinExistence type="predicted"/>